<evidence type="ECO:0000256" key="1">
    <source>
        <dbReference type="SAM" id="MobiDB-lite"/>
    </source>
</evidence>
<dbReference type="AlphaFoldDB" id="A0A8J2NYT4"/>
<proteinExistence type="predicted"/>
<protein>
    <submittedName>
        <fullName evidence="2">Uncharacterized protein</fullName>
    </submittedName>
</protein>
<evidence type="ECO:0000313" key="3">
    <source>
        <dbReference type="Proteomes" id="UP000708208"/>
    </source>
</evidence>
<name>A0A8J2NYT4_9HEXA</name>
<organism evidence="2 3">
    <name type="scientific">Allacma fusca</name>
    <dbReference type="NCBI Taxonomy" id="39272"/>
    <lineage>
        <taxon>Eukaryota</taxon>
        <taxon>Metazoa</taxon>
        <taxon>Ecdysozoa</taxon>
        <taxon>Arthropoda</taxon>
        <taxon>Hexapoda</taxon>
        <taxon>Collembola</taxon>
        <taxon>Symphypleona</taxon>
        <taxon>Sminthuridae</taxon>
        <taxon>Allacma</taxon>
    </lineage>
</organism>
<feature type="region of interest" description="Disordered" evidence="1">
    <location>
        <begin position="128"/>
        <end position="159"/>
    </location>
</feature>
<keyword evidence="3" id="KW-1185">Reference proteome</keyword>
<dbReference type="Proteomes" id="UP000708208">
    <property type="component" value="Unassembled WGS sequence"/>
</dbReference>
<sequence length="182" mass="19503">MKEYSSSEQFTECQILPLSTQSLTSAIPKTTAEIPEQQPEISIANEFDDALTRHESVRAAQISQGYNVIPGEPLLKLPIQGSVCSKVPGGTIGNKRSSVHSYVVTESDVGRERNLMDPIRLKVFKAPGTSFSKDSQRSGQGSAAPFRAGRTSIPNLRGSPIIARKSAKEIAQSAFGGSPVSE</sequence>
<reference evidence="2" key="1">
    <citation type="submission" date="2021-06" db="EMBL/GenBank/DDBJ databases">
        <authorList>
            <person name="Hodson N. C."/>
            <person name="Mongue J. A."/>
            <person name="Jaron S. K."/>
        </authorList>
    </citation>
    <scope>NUCLEOTIDE SEQUENCE</scope>
</reference>
<evidence type="ECO:0000313" key="2">
    <source>
        <dbReference type="EMBL" id="CAG7724203.1"/>
    </source>
</evidence>
<dbReference type="EMBL" id="CAJVCH010106739">
    <property type="protein sequence ID" value="CAG7724203.1"/>
    <property type="molecule type" value="Genomic_DNA"/>
</dbReference>
<feature type="compositionally biased region" description="Polar residues" evidence="1">
    <location>
        <begin position="129"/>
        <end position="141"/>
    </location>
</feature>
<comment type="caution">
    <text evidence="2">The sequence shown here is derived from an EMBL/GenBank/DDBJ whole genome shotgun (WGS) entry which is preliminary data.</text>
</comment>
<gene>
    <name evidence="2" type="ORF">AFUS01_LOCUS13238</name>
</gene>
<accession>A0A8J2NYT4</accession>